<feature type="region of interest" description="Disordered" evidence="5">
    <location>
        <begin position="61"/>
        <end position="109"/>
    </location>
</feature>
<evidence type="ECO:0000313" key="8">
    <source>
        <dbReference type="EMBL" id="KAG7341537.1"/>
    </source>
</evidence>
<feature type="transmembrane region" description="Helical" evidence="6">
    <location>
        <begin position="204"/>
        <end position="225"/>
    </location>
</feature>
<protein>
    <submittedName>
        <fullName evidence="8">Integral membrane protein</fullName>
    </submittedName>
</protein>
<evidence type="ECO:0000256" key="1">
    <source>
        <dbReference type="ARBA" id="ARBA00004141"/>
    </source>
</evidence>
<evidence type="ECO:0000256" key="6">
    <source>
        <dbReference type="SAM" id="Phobius"/>
    </source>
</evidence>
<comment type="caution">
    <text evidence="8">The sequence shown here is derived from an EMBL/GenBank/DDBJ whole genome shotgun (WGS) entry which is preliminary data.</text>
</comment>
<gene>
    <name evidence="8" type="ORF">IV203_023489</name>
</gene>
<feature type="transmembrane region" description="Helical" evidence="6">
    <location>
        <begin position="131"/>
        <end position="152"/>
    </location>
</feature>
<keyword evidence="2 6" id="KW-0812">Transmembrane</keyword>
<evidence type="ECO:0000256" key="4">
    <source>
        <dbReference type="ARBA" id="ARBA00023136"/>
    </source>
</evidence>
<feature type="transmembrane region" description="Helical" evidence="6">
    <location>
        <begin position="261"/>
        <end position="281"/>
    </location>
</feature>
<dbReference type="GO" id="GO:0016020">
    <property type="term" value="C:membrane"/>
    <property type="evidence" value="ECO:0007669"/>
    <property type="project" value="UniProtKB-SubCell"/>
</dbReference>
<name>A0A9K3KD64_9STRA</name>
<evidence type="ECO:0000256" key="3">
    <source>
        <dbReference type="ARBA" id="ARBA00022989"/>
    </source>
</evidence>
<dbReference type="Pfam" id="PF01027">
    <property type="entry name" value="Bax1-I"/>
    <property type="match status" value="1"/>
</dbReference>
<keyword evidence="7" id="KW-0732">Signal</keyword>
<dbReference type="AlphaFoldDB" id="A0A9K3KD64"/>
<evidence type="ECO:0000313" key="9">
    <source>
        <dbReference type="Proteomes" id="UP000693970"/>
    </source>
</evidence>
<reference evidence="8" key="1">
    <citation type="journal article" date="2021" name="Sci. Rep.">
        <title>Diploid genomic architecture of Nitzschia inconspicua, an elite biomass production diatom.</title>
        <authorList>
            <person name="Oliver A."/>
            <person name="Podell S."/>
            <person name="Pinowska A."/>
            <person name="Traller J.C."/>
            <person name="Smith S.R."/>
            <person name="McClure R."/>
            <person name="Beliaev A."/>
            <person name="Bohutskyi P."/>
            <person name="Hill E.A."/>
            <person name="Rabines A."/>
            <person name="Zheng H."/>
            <person name="Allen L.Z."/>
            <person name="Kuo A."/>
            <person name="Grigoriev I.V."/>
            <person name="Allen A.E."/>
            <person name="Hazlebeck D."/>
            <person name="Allen E.E."/>
        </authorList>
    </citation>
    <scope>NUCLEOTIDE SEQUENCE</scope>
    <source>
        <strain evidence="8">Hildebrandi</strain>
    </source>
</reference>
<feature type="transmembrane region" description="Helical" evidence="6">
    <location>
        <begin position="333"/>
        <end position="355"/>
    </location>
</feature>
<keyword evidence="3 6" id="KW-1133">Transmembrane helix</keyword>
<reference evidence="8" key="2">
    <citation type="submission" date="2021-04" db="EMBL/GenBank/DDBJ databases">
        <authorList>
            <person name="Podell S."/>
        </authorList>
    </citation>
    <scope>NUCLEOTIDE SEQUENCE</scope>
    <source>
        <strain evidence="8">Hildebrandi</strain>
    </source>
</reference>
<dbReference type="PANTHER" id="PTHR23291:SF47">
    <property type="entry name" value="TRANSMEMBRANE BAX INHIBITOR MOTIF CONTAINING 7"/>
    <property type="match status" value="1"/>
</dbReference>
<feature type="chain" id="PRO_5039903895" evidence="7">
    <location>
        <begin position="23"/>
        <end position="361"/>
    </location>
</feature>
<dbReference type="InterPro" id="IPR006214">
    <property type="entry name" value="Bax_inhibitor_1-related"/>
</dbReference>
<keyword evidence="9" id="KW-1185">Reference proteome</keyword>
<feature type="transmembrane region" description="Helical" evidence="6">
    <location>
        <begin position="293"/>
        <end position="312"/>
    </location>
</feature>
<comment type="subcellular location">
    <subcellularLocation>
        <location evidence="1">Membrane</location>
        <topology evidence="1">Multi-pass membrane protein</topology>
    </subcellularLocation>
</comment>
<dbReference type="EMBL" id="JAGRRH010000026">
    <property type="protein sequence ID" value="KAG7341537.1"/>
    <property type="molecule type" value="Genomic_DNA"/>
</dbReference>
<feature type="transmembrane region" description="Helical" evidence="6">
    <location>
        <begin position="231"/>
        <end position="249"/>
    </location>
</feature>
<accession>A0A9K3KD64</accession>
<dbReference type="Proteomes" id="UP000693970">
    <property type="component" value="Unassembled WGS sequence"/>
</dbReference>
<organism evidence="8 9">
    <name type="scientific">Nitzschia inconspicua</name>
    <dbReference type="NCBI Taxonomy" id="303405"/>
    <lineage>
        <taxon>Eukaryota</taxon>
        <taxon>Sar</taxon>
        <taxon>Stramenopiles</taxon>
        <taxon>Ochrophyta</taxon>
        <taxon>Bacillariophyta</taxon>
        <taxon>Bacillariophyceae</taxon>
        <taxon>Bacillariophycidae</taxon>
        <taxon>Bacillariales</taxon>
        <taxon>Bacillariaceae</taxon>
        <taxon>Nitzschia</taxon>
    </lineage>
</organism>
<feature type="transmembrane region" description="Helical" evidence="6">
    <location>
        <begin position="172"/>
        <end position="192"/>
    </location>
</feature>
<feature type="signal peptide" evidence="7">
    <location>
        <begin position="1"/>
        <end position="22"/>
    </location>
</feature>
<sequence length="361" mass="40278">MRIIPQSLTVLWLFLSLLLVHSQKTPSIWEILRSETQPSKTNTNGSTSQIPLFASPFALRGGSTPFRTPPKSIGEFYSKSSRRRGRSVDASLSDRDDNTKEAPPPGDQESVKEMIDAFLTRDSRNTFISRVYAILSGQLIFTALVCILFGTLEPLTNISSINISTGHYTNSLVMIPLGGILLSTIAWFRMAASPEARQKSPNKWWWMTAFTIGEALSLGCLSSLYKLQSVLLAMGATAVSSISISAYTIMQKNAKYDLSQWGATLSSWAMILLVFLVVGLAQELKWLPFKLVPYSDMAYSIFASFLFSLFLAHHTKLIVGGKHSKYRMNEKDYVFGAMTLYVDIINIFLNILQLIGEDRNK</sequence>
<dbReference type="PANTHER" id="PTHR23291">
    <property type="entry name" value="BAX INHIBITOR-RELATED"/>
    <property type="match status" value="1"/>
</dbReference>
<keyword evidence="4 6" id="KW-0472">Membrane</keyword>
<proteinExistence type="predicted"/>
<evidence type="ECO:0000256" key="7">
    <source>
        <dbReference type="SAM" id="SignalP"/>
    </source>
</evidence>
<dbReference type="OrthoDB" id="7933078at2759"/>
<evidence type="ECO:0000256" key="2">
    <source>
        <dbReference type="ARBA" id="ARBA00022692"/>
    </source>
</evidence>
<evidence type="ECO:0000256" key="5">
    <source>
        <dbReference type="SAM" id="MobiDB-lite"/>
    </source>
</evidence>